<evidence type="ECO:0000313" key="2">
    <source>
        <dbReference type="Proteomes" id="UP000676885"/>
    </source>
</evidence>
<keyword evidence="2" id="KW-1185">Reference proteome</keyword>
<gene>
    <name evidence="1" type="ORF">KKR91_10005</name>
</gene>
<organism evidence="1 2">
    <name type="scientific">Arthrobacter jiangjiafuii</name>
    <dbReference type="NCBI Taxonomy" id="2817475"/>
    <lineage>
        <taxon>Bacteria</taxon>
        <taxon>Bacillati</taxon>
        <taxon>Actinomycetota</taxon>
        <taxon>Actinomycetes</taxon>
        <taxon>Micrococcales</taxon>
        <taxon>Micrococcaceae</taxon>
        <taxon>Arthrobacter</taxon>
    </lineage>
</organism>
<dbReference type="Proteomes" id="UP000676885">
    <property type="component" value="Chromosome"/>
</dbReference>
<protein>
    <submittedName>
        <fullName evidence="1">Uncharacterized protein</fullName>
    </submittedName>
</protein>
<dbReference type="RefSeq" id="WP_210229181.1">
    <property type="nucleotide sequence ID" value="NZ_CP076022.1"/>
</dbReference>
<evidence type="ECO:0000313" key="1">
    <source>
        <dbReference type="EMBL" id="QWC08879.1"/>
    </source>
</evidence>
<accession>A0A975M309</accession>
<sequence>MDIELTWQEAKARTQAMELEIANSIPADKVATVDQLPTGAVIDCSDTLVNWHGATTVTLTAGTEPEPLVRAIQAKYKDSRFTIKIRDPAPAGHYEVQLRSPDTAEMYIIGAGGDPGTIRIASGSVCFAWVDDGKYKRGKF</sequence>
<dbReference type="AlphaFoldDB" id="A0A975M309"/>
<proteinExistence type="predicted"/>
<name>A0A975M309_9MICC</name>
<dbReference type="EMBL" id="CP076022">
    <property type="protein sequence ID" value="QWC08879.1"/>
    <property type="molecule type" value="Genomic_DNA"/>
</dbReference>
<dbReference type="KEGG" id="ajg:KKR91_10005"/>
<reference evidence="1 2" key="1">
    <citation type="submission" date="2021-05" db="EMBL/GenBank/DDBJ databases">
        <title>Novel species in genus Arthrobacter.</title>
        <authorList>
            <person name="Zhang G."/>
        </authorList>
    </citation>
    <scope>NUCLEOTIDE SEQUENCE [LARGE SCALE GENOMIC DNA]</scope>
    <source>
        <strain evidence="2">zg-ZUI227</strain>
    </source>
</reference>